<organism evidence="1 2">
    <name type="scientific">Haloechinothrix salitolerans</name>
    <dbReference type="NCBI Taxonomy" id="926830"/>
    <lineage>
        <taxon>Bacteria</taxon>
        <taxon>Bacillati</taxon>
        <taxon>Actinomycetota</taxon>
        <taxon>Actinomycetes</taxon>
        <taxon>Pseudonocardiales</taxon>
        <taxon>Pseudonocardiaceae</taxon>
        <taxon>Haloechinothrix</taxon>
    </lineage>
</organism>
<dbReference type="EMBL" id="JBHSXX010000001">
    <property type="protein sequence ID" value="MFC6866028.1"/>
    <property type="molecule type" value="Genomic_DNA"/>
</dbReference>
<dbReference type="GO" id="GO:0016740">
    <property type="term" value="F:transferase activity"/>
    <property type="evidence" value="ECO:0007669"/>
    <property type="project" value="UniProtKB-KW"/>
</dbReference>
<gene>
    <name evidence="1" type="ORF">ACFQGD_02595</name>
</gene>
<accession>A0ABW2BV24</accession>
<keyword evidence="2" id="KW-1185">Reference proteome</keyword>
<protein>
    <submittedName>
        <fullName evidence="1">Nucleotidyl transferase AbiEii/AbiGii toxin family protein</fullName>
    </submittedName>
</protein>
<reference evidence="2" key="1">
    <citation type="journal article" date="2019" name="Int. J. Syst. Evol. Microbiol.">
        <title>The Global Catalogue of Microorganisms (GCM) 10K type strain sequencing project: providing services to taxonomists for standard genome sequencing and annotation.</title>
        <authorList>
            <consortium name="The Broad Institute Genomics Platform"/>
            <consortium name="The Broad Institute Genome Sequencing Center for Infectious Disease"/>
            <person name="Wu L."/>
            <person name="Ma J."/>
        </authorList>
    </citation>
    <scope>NUCLEOTIDE SEQUENCE [LARGE SCALE GENOMIC DNA]</scope>
    <source>
        <strain evidence="2">KCTC 32255</strain>
    </source>
</reference>
<comment type="caution">
    <text evidence="1">The sequence shown here is derived from an EMBL/GenBank/DDBJ whole genome shotgun (WGS) entry which is preliminary data.</text>
</comment>
<dbReference type="RefSeq" id="WP_345406859.1">
    <property type="nucleotide sequence ID" value="NZ_BAABLA010000123.1"/>
</dbReference>
<evidence type="ECO:0000313" key="2">
    <source>
        <dbReference type="Proteomes" id="UP001596337"/>
    </source>
</evidence>
<dbReference type="Pfam" id="PF08843">
    <property type="entry name" value="AbiEii"/>
    <property type="match status" value="1"/>
</dbReference>
<proteinExistence type="predicted"/>
<dbReference type="Proteomes" id="UP001596337">
    <property type="component" value="Unassembled WGS sequence"/>
</dbReference>
<dbReference type="InterPro" id="IPR014942">
    <property type="entry name" value="AbiEii"/>
</dbReference>
<keyword evidence="1" id="KW-0808">Transferase</keyword>
<name>A0ABW2BV24_9PSEU</name>
<sequence length="302" mass="34201">MHARDRYRDAAAFRRALEQRLRTEAQKSRIPLNRLRKEAAFNRLLVRLSDVAPTAWALKGGLALIARVGAHVRGTKDADANWRASLDDLEDALTDIEDADVCDWFTFNVGDARPLQGEGDEGALRYPVTATLDGRVFEQLSLDVNVLSPDDRRPIELVTVRRNPFDFTGAAPLTIPMVTPAQQLAEKLHAYTRTYDDERSSRAKDLFDMLVIADEVALPHGDVLTRTTNDTFEVRTTSWPPVLVAPPTDWAGPWHGFTTEYPLRWDDLDGAFRALERFWRPVFDGTAATTRTTWKPDDWAWV</sequence>
<evidence type="ECO:0000313" key="1">
    <source>
        <dbReference type="EMBL" id="MFC6866028.1"/>
    </source>
</evidence>